<sequence>MWNLMTLRITQINLICQQLMAFIHPILKKDVVLMKALTRLNADLHQLSKELLLSCSYVLVSGTSFWGNGPILCPTLSEVIPFNHALKFNLKICADVTDSGSRICAYEESTHLLIFRDLPSIRREMDVVFGSRCLRLPWFSFELWSSSFGGG</sequence>
<comment type="caution">
    <text evidence="1">The sequence shown here is derived from an EMBL/GenBank/DDBJ whole genome shotgun (WGS) entry which is preliminary data.</text>
</comment>
<organism evidence="1 2">
    <name type="scientific">Tanacetum coccineum</name>
    <dbReference type="NCBI Taxonomy" id="301880"/>
    <lineage>
        <taxon>Eukaryota</taxon>
        <taxon>Viridiplantae</taxon>
        <taxon>Streptophyta</taxon>
        <taxon>Embryophyta</taxon>
        <taxon>Tracheophyta</taxon>
        <taxon>Spermatophyta</taxon>
        <taxon>Magnoliopsida</taxon>
        <taxon>eudicotyledons</taxon>
        <taxon>Gunneridae</taxon>
        <taxon>Pentapetalae</taxon>
        <taxon>asterids</taxon>
        <taxon>campanulids</taxon>
        <taxon>Asterales</taxon>
        <taxon>Asteraceae</taxon>
        <taxon>Asteroideae</taxon>
        <taxon>Anthemideae</taxon>
        <taxon>Anthemidinae</taxon>
        <taxon>Tanacetum</taxon>
    </lineage>
</organism>
<evidence type="ECO:0000313" key="1">
    <source>
        <dbReference type="EMBL" id="GJT82483.1"/>
    </source>
</evidence>
<accession>A0ABQ5H3S4</accession>
<keyword evidence="2" id="KW-1185">Reference proteome</keyword>
<proteinExistence type="predicted"/>
<dbReference type="EMBL" id="BQNB010019172">
    <property type="protein sequence ID" value="GJT82483.1"/>
    <property type="molecule type" value="Genomic_DNA"/>
</dbReference>
<reference evidence="1" key="1">
    <citation type="journal article" date="2022" name="Int. J. Mol. Sci.">
        <title>Draft Genome of Tanacetum Coccineum: Genomic Comparison of Closely Related Tanacetum-Family Plants.</title>
        <authorList>
            <person name="Yamashiro T."/>
            <person name="Shiraishi A."/>
            <person name="Nakayama K."/>
            <person name="Satake H."/>
        </authorList>
    </citation>
    <scope>NUCLEOTIDE SEQUENCE</scope>
</reference>
<protein>
    <submittedName>
        <fullName evidence="1">Uncharacterized protein</fullName>
    </submittedName>
</protein>
<name>A0ABQ5H3S4_9ASTR</name>
<dbReference type="Proteomes" id="UP001151760">
    <property type="component" value="Unassembled WGS sequence"/>
</dbReference>
<evidence type="ECO:0000313" key="2">
    <source>
        <dbReference type="Proteomes" id="UP001151760"/>
    </source>
</evidence>
<gene>
    <name evidence="1" type="ORF">Tco_1056825</name>
</gene>
<reference evidence="1" key="2">
    <citation type="submission" date="2022-01" db="EMBL/GenBank/DDBJ databases">
        <authorList>
            <person name="Yamashiro T."/>
            <person name="Shiraishi A."/>
            <person name="Satake H."/>
            <person name="Nakayama K."/>
        </authorList>
    </citation>
    <scope>NUCLEOTIDE SEQUENCE</scope>
</reference>